<reference evidence="1 2" key="1">
    <citation type="submission" date="2018-03" db="EMBL/GenBank/DDBJ databases">
        <authorList>
            <person name="Nguyen K."/>
            <person name="Fouts D."/>
            <person name="Sutton G."/>
        </authorList>
    </citation>
    <scope>NUCLEOTIDE SEQUENCE [LARGE SCALE GENOMIC DNA]</scope>
    <source>
        <strain evidence="1 2">AU3578</strain>
    </source>
</reference>
<dbReference type="Proteomes" id="UP000237632">
    <property type="component" value="Unassembled WGS sequence"/>
</dbReference>
<dbReference type="AlphaFoldDB" id="A0A132E253"/>
<comment type="caution">
    <text evidence="1">The sequence shown here is derived from an EMBL/GenBank/DDBJ whole genome shotgun (WGS) entry which is preliminary data.</text>
</comment>
<organism evidence="1 2">
    <name type="scientific">Burkholderia vietnamiensis</name>
    <dbReference type="NCBI Taxonomy" id="60552"/>
    <lineage>
        <taxon>Bacteria</taxon>
        <taxon>Pseudomonadati</taxon>
        <taxon>Pseudomonadota</taxon>
        <taxon>Betaproteobacteria</taxon>
        <taxon>Burkholderiales</taxon>
        <taxon>Burkholderiaceae</taxon>
        <taxon>Burkholderia</taxon>
        <taxon>Burkholderia cepacia complex</taxon>
    </lineage>
</organism>
<sequence length="375" mass="39692">MTATPLAAGAGAGVGVALSRDAALAYPGTLLARDGTLVAPYDLEHGSEWAAEYLPAAPALGLLHAAQRPFRLDYARTADVHVINGMGVALGDSVIGLSALAALRARHPQLRFTVYRPARAPRYVDALYALAADVVAVPRTLPCAADALPAHTRCIDLGNHLYWPAFAREPMIDFFLAALGADPATVPAADKRNRWLAKLPLPALPPAWRRPYVLFCPTASTAVRSVPPALRAAFVDMLAQRYRMPVAGFGPVAHPAYVDVSRDAADTAHFIAWIAGASMLFAPDTAALHIADGFDVPTLGCFTTIAPELRVRDYPHCVPVAVNVPAELHGLHRSEWPDDLAAVEAAYRAIDWTALSWPSARDVVVAGAAGSTAGS</sequence>
<gene>
    <name evidence="1" type="ORF">C6T65_12960</name>
</gene>
<proteinExistence type="predicted"/>
<dbReference type="SUPFAM" id="SSF53756">
    <property type="entry name" value="UDP-Glycosyltransferase/glycogen phosphorylase"/>
    <property type="match status" value="1"/>
</dbReference>
<name>A0A132E253_BURVI</name>
<dbReference type="EMBL" id="PVHK01000093">
    <property type="protein sequence ID" value="PRH41933.1"/>
    <property type="molecule type" value="Genomic_DNA"/>
</dbReference>
<evidence type="ECO:0000313" key="2">
    <source>
        <dbReference type="Proteomes" id="UP000237632"/>
    </source>
</evidence>
<protein>
    <submittedName>
        <fullName evidence="1">ADP-heptose--LPS heptosyltransferase</fullName>
    </submittedName>
</protein>
<dbReference type="RefSeq" id="WP_014722198.1">
    <property type="nucleotide sequence ID" value="NZ_FMVZ01000009.1"/>
</dbReference>
<accession>A0A132E253</accession>
<evidence type="ECO:0000313" key="1">
    <source>
        <dbReference type="EMBL" id="PRH41933.1"/>
    </source>
</evidence>
<dbReference type="Gene3D" id="3.40.50.2000">
    <property type="entry name" value="Glycogen Phosphorylase B"/>
    <property type="match status" value="1"/>
</dbReference>